<feature type="chain" id="PRO_5009235229" evidence="10">
    <location>
        <begin position="21"/>
        <end position="520"/>
    </location>
</feature>
<keyword evidence="5" id="KW-0472">Membrane</keyword>
<gene>
    <name evidence="12" type="ORF">TEOVI_000627700</name>
</gene>
<feature type="domain" description="Trypanosome variant surface glycoprotein C-terminal" evidence="11">
    <location>
        <begin position="430"/>
        <end position="518"/>
    </location>
</feature>
<evidence type="ECO:0000259" key="11">
    <source>
        <dbReference type="Pfam" id="PF10659"/>
    </source>
</evidence>
<dbReference type="AlphaFoldDB" id="A0A1G4I609"/>
<dbReference type="InterPro" id="IPR019609">
    <property type="entry name" value="Variant_surf_glycoprt_trypan_C"/>
</dbReference>
<dbReference type="SUPFAM" id="SSF58087">
    <property type="entry name" value="Variant surface glycoprotein (N-terminal domain)"/>
    <property type="match status" value="1"/>
</dbReference>
<evidence type="ECO:0000256" key="8">
    <source>
        <dbReference type="SAM" id="Coils"/>
    </source>
</evidence>
<protein>
    <submittedName>
        <fullName evidence="12">Trypanosome variant surface glycoprotein C-terminal domain containing protein, putative</fullName>
    </submittedName>
</protein>
<evidence type="ECO:0000256" key="4">
    <source>
        <dbReference type="ARBA" id="ARBA00022622"/>
    </source>
</evidence>
<name>A0A1G4I609_TRYEQ</name>
<dbReference type="Proteomes" id="UP000195570">
    <property type="component" value="Unassembled WGS sequence"/>
</dbReference>
<organism evidence="12 13">
    <name type="scientific">Trypanosoma equiperdum</name>
    <dbReference type="NCBI Taxonomy" id="5694"/>
    <lineage>
        <taxon>Eukaryota</taxon>
        <taxon>Discoba</taxon>
        <taxon>Euglenozoa</taxon>
        <taxon>Kinetoplastea</taxon>
        <taxon>Metakinetoplastina</taxon>
        <taxon>Trypanosomatida</taxon>
        <taxon>Trypanosomatidae</taxon>
        <taxon>Trypanosoma</taxon>
    </lineage>
</organism>
<keyword evidence="10" id="KW-0732">Signal</keyword>
<evidence type="ECO:0000256" key="5">
    <source>
        <dbReference type="ARBA" id="ARBA00023136"/>
    </source>
</evidence>
<comment type="caution">
    <text evidence="12">The sequence shown here is derived from an EMBL/GenBank/DDBJ whole genome shotgun (WGS) entry which is preliminary data.</text>
</comment>
<evidence type="ECO:0000256" key="1">
    <source>
        <dbReference type="ARBA" id="ARBA00002523"/>
    </source>
</evidence>
<evidence type="ECO:0000313" key="12">
    <source>
        <dbReference type="EMBL" id="SCU67284.1"/>
    </source>
</evidence>
<dbReference type="RefSeq" id="XP_067078621.1">
    <property type="nucleotide sequence ID" value="XM_067222520.1"/>
</dbReference>
<evidence type="ECO:0000256" key="9">
    <source>
        <dbReference type="SAM" id="MobiDB-lite"/>
    </source>
</evidence>
<keyword evidence="4" id="KW-0336">GPI-anchor</keyword>
<feature type="compositionally biased region" description="Basic and acidic residues" evidence="9">
    <location>
        <begin position="472"/>
        <end position="481"/>
    </location>
</feature>
<evidence type="ECO:0000256" key="2">
    <source>
        <dbReference type="ARBA" id="ARBA00004609"/>
    </source>
</evidence>
<feature type="coiled-coil region" evidence="8">
    <location>
        <begin position="38"/>
        <end position="72"/>
    </location>
</feature>
<dbReference type="GO" id="GO:0005886">
    <property type="term" value="C:plasma membrane"/>
    <property type="evidence" value="ECO:0007669"/>
    <property type="project" value="UniProtKB-SubCell"/>
</dbReference>
<evidence type="ECO:0000256" key="7">
    <source>
        <dbReference type="ARBA" id="ARBA00023288"/>
    </source>
</evidence>
<feature type="compositionally biased region" description="Low complexity" evidence="9">
    <location>
        <begin position="457"/>
        <end position="471"/>
    </location>
</feature>
<comment type="function">
    <text evidence="1">VSG forms a coat on the surface of the parasite. The trypanosome evades the immune response of the host by expressing a series of antigenically distinct VSGs from an estimated 1000 VSG genes.</text>
</comment>
<sequence>MHPMIVFLWVLNAASRQCSAAEPQDSYTAKATADCDELLFTEKVVERLQQNLQNAENQVANLAADATAARLLAFSATDPNEQLGFELTAALATEALRKQITENNAKRGASLEVIKTLKQREGQLRGAMAIEPGGPVTKGVAAARTATSGLTTDSHGICKIILKAAGTPKKTCADDAGKHAAIDNAAAALHELTSLRLVKDGRFKPLNYEITTAVAGTPNFAGSPKQEAGRCLNTASTYGQTGAAGISIEAVTRQTDMDALETVELKQVGGTGENGECGDTTTESANLLLSNKQIAQTLCKHKNHIITIHQSPLTKTGKQLTANSEAQKLALLAIHGKYTGEESVETKEAAVKQLIGDGEQPLEKTFEQKLTKDQIEYTNGKTTTKETAKGALLSQTGHSTLVYCAGQMMRKIRQAAKQASLTASAPIDCSKTPQSKCSGKCEWEEKDGKGECKPKAGPENTAAGAGETANAEGKKCSDKKNQVDCKDGCNWDGKECTESSFLANNNLARMVSAFLSLVVF</sequence>
<dbReference type="EMBL" id="CZPT02000716">
    <property type="protein sequence ID" value="SCU67284.1"/>
    <property type="molecule type" value="Genomic_DNA"/>
</dbReference>
<comment type="subcellular location">
    <subcellularLocation>
        <location evidence="2">Cell membrane</location>
        <topology evidence="2">Lipid-anchor</topology>
        <topology evidence="2">GPI-anchor</topology>
    </subcellularLocation>
</comment>
<evidence type="ECO:0000256" key="3">
    <source>
        <dbReference type="ARBA" id="ARBA00022475"/>
    </source>
</evidence>
<dbReference type="Pfam" id="PF10659">
    <property type="entry name" value="Trypan_glycop_C"/>
    <property type="match status" value="1"/>
</dbReference>
<keyword evidence="6" id="KW-0325">Glycoprotein</keyword>
<feature type="signal peptide" evidence="10">
    <location>
        <begin position="1"/>
        <end position="20"/>
    </location>
</feature>
<accession>A0A1G4I609</accession>
<dbReference type="SUPFAM" id="SSF118251">
    <property type="entry name" value="Variant surface glycoprotein MITAT 1.2, VSG 221, C-terminal domain"/>
    <property type="match status" value="1"/>
</dbReference>
<keyword evidence="8" id="KW-0175">Coiled coil</keyword>
<reference evidence="12" key="1">
    <citation type="submission" date="2016-09" db="EMBL/GenBank/DDBJ databases">
        <authorList>
            <person name="Hebert L."/>
            <person name="Moumen B."/>
        </authorList>
    </citation>
    <scope>NUCLEOTIDE SEQUENCE [LARGE SCALE GENOMIC DNA]</scope>
    <source>
        <strain evidence="12">OVI</strain>
    </source>
</reference>
<evidence type="ECO:0000313" key="13">
    <source>
        <dbReference type="Proteomes" id="UP000195570"/>
    </source>
</evidence>
<dbReference type="GO" id="GO:0098552">
    <property type="term" value="C:side of membrane"/>
    <property type="evidence" value="ECO:0007669"/>
    <property type="project" value="UniProtKB-KW"/>
</dbReference>
<keyword evidence="13" id="KW-1185">Reference proteome</keyword>
<evidence type="ECO:0000256" key="10">
    <source>
        <dbReference type="SAM" id="SignalP"/>
    </source>
</evidence>
<keyword evidence="3" id="KW-1003">Cell membrane</keyword>
<dbReference type="InterPro" id="IPR027446">
    <property type="entry name" value="VSG_C_dom_sf"/>
</dbReference>
<dbReference type="VEuPathDB" id="TriTrypDB:TEOVI_000627700"/>
<proteinExistence type="predicted"/>
<evidence type="ECO:0000256" key="6">
    <source>
        <dbReference type="ARBA" id="ARBA00023180"/>
    </source>
</evidence>
<dbReference type="GeneID" id="92380211"/>
<feature type="region of interest" description="Disordered" evidence="9">
    <location>
        <begin position="446"/>
        <end position="481"/>
    </location>
</feature>
<keyword evidence="7" id="KW-0449">Lipoprotein</keyword>
<feature type="compositionally biased region" description="Basic and acidic residues" evidence="9">
    <location>
        <begin position="446"/>
        <end position="456"/>
    </location>
</feature>